<organism evidence="2 3">
    <name type="scientific">Ophiostoma piceae (strain UAMH 11346)</name>
    <name type="common">Sap stain fungus</name>
    <dbReference type="NCBI Taxonomy" id="1262450"/>
    <lineage>
        <taxon>Eukaryota</taxon>
        <taxon>Fungi</taxon>
        <taxon>Dikarya</taxon>
        <taxon>Ascomycota</taxon>
        <taxon>Pezizomycotina</taxon>
        <taxon>Sordariomycetes</taxon>
        <taxon>Sordariomycetidae</taxon>
        <taxon>Ophiostomatales</taxon>
        <taxon>Ophiostomataceae</taxon>
        <taxon>Ophiostoma</taxon>
    </lineage>
</organism>
<dbReference type="Pfam" id="PF06993">
    <property type="entry name" value="DUF1304"/>
    <property type="match status" value="1"/>
</dbReference>
<evidence type="ECO:0000313" key="3">
    <source>
        <dbReference type="Proteomes" id="UP000016923"/>
    </source>
</evidence>
<evidence type="ECO:0000256" key="1">
    <source>
        <dbReference type="SAM" id="Phobius"/>
    </source>
</evidence>
<accession>S3CR56</accession>
<reference evidence="2 3" key="1">
    <citation type="journal article" date="2013" name="BMC Genomics">
        <title>The genome and transcriptome of the pine saprophyte Ophiostoma piceae, and a comparison with the bark beetle-associated pine pathogen Grosmannia clavigera.</title>
        <authorList>
            <person name="Haridas S."/>
            <person name="Wang Y."/>
            <person name="Lim L."/>
            <person name="Massoumi Alamouti S."/>
            <person name="Jackman S."/>
            <person name="Docking R."/>
            <person name="Robertson G."/>
            <person name="Birol I."/>
            <person name="Bohlmann J."/>
            <person name="Breuil C."/>
        </authorList>
    </citation>
    <scope>NUCLEOTIDE SEQUENCE [LARGE SCALE GENOMIC DNA]</scope>
    <source>
        <strain evidence="2 3">UAMH 11346</strain>
    </source>
</reference>
<feature type="transmembrane region" description="Helical" evidence="1">
    <location>
        <begin position="101"/>
        <end position="119"/>
    </location>
</feature>
<name>S3CR56_OPHP1</name>
<keyword evidence="1" id="KW-0812">Transmembrane</keyword>
<evidence type="ECO:0000313" key="2">
    <source>
        <dbReference type="EMBL" id="EPE09088.1"/>
    </source>
</evidence>
<feature type="transmembrane region" description="Helical" evidence="1">
    <location>
        <begin position="74"/>
        <end position="94"/>
    </location>
</feature>
<proteinExistence type="predicted"/>
<feature type="transmembrane region" description="Helical" evidence="1">
    <location>
        <begin position="47"/>
        <end position="68"/>
    </location>
</feature>
<dbReference type="InterPro" id="IPR009732">
    <property type="entry name" value="DUF1304"/>
</dbReference>
<dbReference type="OrthoDB" id="2147008at2759"/>
<dbReference type="eggNOG" id="ENOG502S8NV">
    <property type="taxonomic scope" value="Eukaryota"/>
</dbReference>
<gene>
    <name evidence="2" type="ORF">F503_06864</name>
</gene>
<dbReference type="Proteomes" id="UP000016923">
    <property type="component" value="Unassembled WGS sequence"/>
</dbReference>
<dbReference type="VEuPathDB" id="FungiDB:F503_06864"/>
<keyword evidence="3" id="KW-1185">Reference proteome</keyword>
<dbReference type="EMBL" id="KE148147">
    <property type="protein sequence ID" value="EPE09088.1"/>
    <property type="molecule type" value="Genomic_DNA"/>
</dbReference>
<dbReference type="STRING" id="1262450.S3CR56"/>
<dbReference type="PANTHER" id="PTHR38446:SF1">
    <property type="entry name" value="BLL0914 PROTEIN"/>
    <property type="match status" value="1"/>
</dbReference>
<keyword evidence="1" id="KW-1133">Transmembrane helix</keyword>
<dbReference type="OMA" id="LEMFLWE"/>
<protein>
    <submittedName>
        <fullName evidence="2">Integral membrane protein</fullName>
    </submittedName>
</protein>
<dbReference type="PANTHER" id="PTHR38446">
    <property type="entry name" value="BLL0914 PROTEIN"/>
    <property type="match status" value="1"/>
</dbReference>
<feature type="transmembrane region" description="Helical" evidence="1">
    <location>
        <begin position="6"/>
        <end position="26"/>
    </location>
</feature>
<sequence>MSASAILTGLVGLEHVYILALEMFLWETPRGQRSFRLTPEFAKQTRSLAANMGLYNGFLAAGLFWGLLHPSPMFAFELKKFFLGCVSVAGLVGAVTSNKRILFIQFVPGSLALAATVLGF</sequence>
<keyword evidence="1" id="KW-0472">Membrane</keyword>
<dbReference type="HOGENOM" id="CLU_129819_0_1_1"/>
<dbReference type="AlphaFoldDB" id="S3CR56"/>